<protein>
    <submittedName>
        <fullName evidence="1">Carboxypeptidase-like regulatory domain-containing protein</fullName>
    </submittedName>
</protein>
<gene>
    <name evidence="1" type="ORF">GD597_20880</name>
</gene>
<dbReference type="Pfam" id="PF18939">
    <property type="entry name" value="DUF5686"/>
    <property type="match status" value="1"/>
</dbReference>
<reference evidence="1" key="1">
    <citation type="submission" date="2019-10" db="EMBL/GenBank/DDBJ databases">
        <title>Draft genome sequence of Panacibacter sp. KCS-6.</title>
        <authorList>
            <person name="Yim K.J."/>
        </authorList>
    </citation>
    <scope>NUCLEOTIDE SEQUENCE</scope>
    <source>
        <strain evidence="1">KCS-6</strain>
    </source>
</reference>
<evidence type="ECO:0000313" key="1">
    <source>
        <dbReference type="EMBL" id="NNV57931.1"/>
    </source>
</evidence>
<dbReference type="EMBL" id="WHPF01000021">
    <property type="protein sequence ID" value="NNV57931.1"/>
    <property type="molecule type" value="Genomic_DNA"/>
</dbReference>
<accession>A0A8J8FLA3</accession>
<name>A0A8J8FLA3_9BACT</name>
<keyword evidence="1" id="KW-0121">Carboxypeptidase</keyword>
<keyword evidence="1" id="KW-0645">Protease</keyword>
<dbReference type="SUPFAM" id="SSF49464">
    <property type="entry name" value="Carboxypeptidase regulatory domain-like"/>
    <property type="match status" value="1"/>
</dbReference>
<keyword evidence="1" id="KW-0378">Hydrolase</keyword>
<dbReference type="InterPro" id="IPR008969">
    <property type="entry name" value="CarboxyPept-like_regulatory"/>
</dbReference>
<dbReference type="InterPro" id="IPR043741">
    <property type="entry name" value="DUF5686"/>
</dbReference>
<dbReference type="GO" id="GO:0004180">
    <property type="term" value="F:carboxypeptidase activity"/>
    <property type="evidence" value="ECO:0007669"/>
    <property type="project" value="UniProtKB-KW"/>
</dbReference>
<comment type="caution">
    <text evidence="1">The sequence shown here is derived from an EMBL/GenBank/DDBJ whole genome shotgun (WGS) entry which is preliminary data.</text>
</comment>
<dbReference type="Proteomes" id="UP000598971">
    <property type="component" value="Unassembled WGS sequence"/>
</dbReference>
<organism evidence="1 2">
    <name type="scientific">Limnovirga soli</name>
    <dbReference type="NCBI Taxonomy" id="2656915"/>
    <lineage>
        <taxon>Bacteria</taxon>
        <taxon>Pseudomonadati</taxon>
        <taxon>Bacteroidota</taxon>
        <taxon>Chitinophagia</taxon>
        <taxon>Chitinophagales</taxon>
        <taxon>Chitinophagaceae</taxon>
        <taxon>Limnovirga</taxon>
    </lineage>
</organism>
<proteinExistence type="predicted"/>
<dbReference type="Pfam" id="PF13715">
    <property type="entry name" value="CarbopepD_reg_2"/>
    <property type="match status" value="1"/>
</dbReference>
<dbReference type="AlphaFoldDB" id="A0A8J8FLA3"/>
<sequence length="837" mass="97514">MNKANFALNMRFFKKYLFLLVCFVTVLTAGAQVKTLKGIVLDKQSDEPIPYASAVFKLSGRGMLTDSLGNFEFRFSSWPVGDTLEINNVGYKLTQIPFTEAQDSAFITVYIEVLPPQHEAVVKVKYNRALWFWRKIIAHKDRNNKSQFDNYGYEVYNKLELDINNVNKDKLSKNFLLKPLNFIFDYTDTTSEKTAFLPIYLTETISDYYYQKQPYKTREVMKATNASGFTNESWMKQLGATYQNVNVYSNLIPVFDQSFISPIADNADNYYNYKLLDTQYLGGRRLVHLKFSPKRIGENTFDGDCWVNDTSFAIQKITMRPSMDVNINFVKGLSLIQEYKLVNDTLWFLYKDKFVVDLAPVGENKLGAKGRKTTTFRNVMVNSDTVLRELAKSKANEDIILIPKTNNLPDSFWNKNRFEPLNKNEQAIYTLLDTLTNNKTFLRYKHTADLLTTGTRDLGNIRVGPWFYWLTGNRYEGTRVRFDLATNKGFSQHWNLRGYLAYGFTDQQFKGRAEVKYQFSRQPWSYISLSYKNDLDNGQVYYDQLGSDNIFASFARKANVPFKFQRVEERKIEYFTETYKSLSIDLGASSKQYTALLNLPGKEFFPSSTGDPLNTFETSIRLRYAYQERFLEDNFYRSSFGSQYPIVSLKYTHGFQGVLNSSYTYDKLDFSVSDYIKLVPYGSLYYNFFAGKVFGTLPYQMLDHQPGNEWWYYSRYSFNLMNRFEYLTDQYAGFNIEHNVGSGLFRYIPLTRKLKLRQFWEAKGIVGNLSDANKQLNFVTGAPFKSLDGKLYMEIGTGIDNIFKFFRIDFIWRVLPQPLPDVKQQRFGIFAGFRFSL</sequence>
<evidence type="ECO:0000313" key="2">
    <source>
        <dbReference type="Proteomes" id="UP000598971"/>
    </source>
</evidence>
<keyword evidence="2" id="KW-1185">Reference proteome</keyword>